<dbReference type="Gene3D" id="3.40.50.150">
    <property type="entry name" value="Vaccinia Virus protein VP39"/>
    <property type="match status" value="1"/>
</dbReference>
<dbReference type="InterPro" id="IPR029063">
    <property type="entry name" value="SAM-dependent_MTases_sf"/>
</dbReference>
<name>A0ABW2C7G3_9PSEU</name>
<comment type="caution">
    <text evidence="2">The sequence shown here is derived from an EMBL/GenBank/DDBJ whole genome shotgun (WGS) entry which is preliminary data.</text>
</comment>
<dbReference type="EMBL" id="JBHSXX010000001">
    <property type="protein sequence ID" value="MFC6870240.1"/>
    <property type="molecule type" value="Genomic_DNA"/>
</dbReference>
<dbReference type="Proteomes" id="UP001596337">
    <property type="component" value="Unassembled WGS sequence"/>
</dbReference>
<accession>A0ABW2C7G3</accession>
<organism evidence="2 3">
    <name type="scientific">Haloechinothrix salitolerans</name>
    <dbReference type="NCBI Taxonomy" id="926830"/>
    <lineage>
        <taxon>Bacteria</taxon>
        <taxon>Bacillati</taxon>
        <taxon>Actinomycetota</taxon>
        <taxon>Actinomycetes</taxon>
        <taxon>Pseudonocardiales</taxon>
        <taxon>Pseudonocardiaceae</taxon>
        <taxon>Haloechinothrix</taxon>
    </lineage>
</organism>
<protein>
    <submittedName>
        <fullName evidence="2">Spermidine synthase</fullName>
    </submittedName>
</protein>
<proteinExistence type="predicted"/>
<keyword evidence="3" id="KW-1185">Reference proteome</keyword>
<dbReference type="PANTHER" id="PTHR43317">
    <property type="entry name" value="THERMOSPERMINE SYNTHASE ACAULIS5"/>
    <property type="match status" value="1"/>
</dbReference>
<evidence type="ECO:0000313" key="2">
    <source>
        <dbReference type="EMBL" id="MFC6870240.1"/>
    </source>
</evidence>
<sequence length="239" mass="26641">MKRFEELDWRRTPMGELTLRRRWDPTVNTEVYEIKLDDEFLMSSLFTSAEEEIAHRALAALPGTDLDIAVGGLGLGYTAQAVLASDRVRSLLVIDTLSEVIDWHQRGLIPAGEQLAADTRCTLRHGDFFALNHSPAGLDSDQPGRQFHAIVVDIDHSPRHLLDPAHADFYTPGGLQRLATHLHPGGVFTLWSNDPPDEEFTTHLQHDFIDVCADVVTFDNPLQQRSATATVYLAKTPVP</sequence>
<gene>
    <name evidence="2" type="ORF">ACFQGD_24180</name>
</gene>
<dbReference type="RefSeq" id="WP_345389555.1">
    <property type="nucleotide sequence ID" value="NZ_BAABLA010000002.1"/>
</dbReference>
<evidence type="ECO:0000313" key="3">
    <source>
        <dbReference type="Proteomes" id="UP001596337"/>
    </source>
</evidence>
<evidence type="ECO:0000256" key="1">
    <source>
        <dbReference type="ARBA" id="ARBA00023115"/>
    </source>
</evidence>
<dbReference type="PANTHER" id="PTHR43317:SF3">
    <property type="entry name" value="BLR2883 PROTEIN"/>
    <property type="match status" value="1"/>
</dbReference>
<keyword evidence="1" id="KW-0620">Polyamine biosynthesis</keyword>
<reference evidence="3" key="1">
    <citation type="journal article" date="2019" name="Int. J. Syst. Evol. Microbiol.">
        <title>The Global Catalogue of Microorganisms (GCM) 10K type strain sequencing project: providing services to taxonomists for standard genome sequencing and annotation.</title>
        <authorList>
            <consortium name="The Broad Institute Genomics Platform"/>
            <consortium name="The Broad Institute Genome Sequencing Center for Infectious Disease"/>
            <person name="Wu L."/>
            <person name="Ma J."/>
        </authorList>
    </citation>
    <scope>NUCLEOTIDE SEQUENCE [LARGE SCALE GENOMIC DNA]</scope>
    <source>
        <strain evidence="3">KCTC 32255</strain>
    </source>
</reference>
<dbReference type="SUPFAM" id="SSF53335">
    <property type="entry name" value="S-adenosyl-L-methionine-dependent methyltransferases"/>
    <property type="match status" value="1"/>
</dbReference>